<dbReference type="EMBL" id="JBELOE010000052">
    <property type="protein sequence ID" value="MER2490421.1"/>
    <property type="molecule type" value="Genomic_DNA"/>
</dbReference>
<gene>
    <name evidence="16" type="primary">oadG</name>
    <name evidence="19" type="ORF">ABS311_00780</name>
</gene>
<evidence type="ECO:0000256" key="14">
    <source>
        <dbReference type="ARBA" id="ARBA00023201"/>
    </source>
</evidence>
<dbReference type="RefSeq" id="WP_143872061.1">
    <property type="nucleotide sequence ID" value="NZ_CP041660.1"/>
</dbReference>
<keyword evidence="20" id="KW-1185">Reference proteome</keyword>
<evidence type="ECO:0000256" key="9">
    <source>
        <dbReference type="ARBA" id="ARBA00022967"/>
    </source>
</evidence>
<proteinExistence type="inferred from homology"/>
<evidence type="ECO:0000256" key="18">
    <source>
        <dbReference type="SAM" id="MobiDB-lite"/>
    </source>
</evidence>
<feature type="compositionally biased region" description="Polar residues" evidence="18">
    <location>
        <begin position="52"/>
        <end position="65"/>
    </location>
</feature>
<evidence type="ECO:0000256" key="3">
    <source>
        <dbReference type="ARBA" id="ARBA00004162"/>
    </source>
</evidence>
<evidence type="ECO:0000256" key="17">
    <source>
        <dbReference type="RuleBase" id="RU004278"/>
    </source>
</evidence>
<keyword evidence="10 16" id="KW-1133">Transmembrane helix</keyword>
<evidence type="ECO:0000256" key="12">
    <source>
        <dbReference type="ARBA" id="ARBA00023065"/>
    </source>
</evidence>
<evidence type="ECO:0000256" key="10">
    <source>
        <dbReference type="ARBA" id="ARBA00022989"/>
    </source>
</evidence>
<comment type="function">
    <text evidence="2 16 17">Catalyzes the decarboxylation of oxaloacetate coupled to Na(+) translocation.</text>
</comment>
<name>A0ABV1RCB5_9ALTE</name>
<comment type="subunit">
    <text evidence="5 16">Heterotrimer of an alpha, a beta and a gamma subunit.</text>
</comment>
<sequence>MENNLSSLLIEAANLLLVGMVVVFMFLGILIFLIKLMSKLVGSDAPAPASVNIPNRPTSRKSNSTQDKKVVAAISAAVHQYRQDNK</sequence>
<feature type="transmembrane region" description="Helical" evidence="16 17">
    <location>
        <begin position="12"/>
        <end position="34"/>
    </location>
</feature>
<evidence type="ECO:0000256" key="4">
    <source>
        <dbReference type="ARBA" id="ARBA00005844"/>
    </source>
</evidence>
<feature type="region of interest" description="Disordered" evidence="18">
    <location>
        <begin position="44"/>
        <end position="67"/>
    </location>
</feature>
<evidence type="ECO:0000256" key="15">
    <source>
        <dbReference type="ARBA" id="ARBA00048176"/>
    </source>
</evidence>
<evidence type="ECO:0000256" key="2">
    <source>
        <dbReference type="ARBA" id="ARBA00003002"/>
    </source>
</evidence>
<protein>
    <recommendedName>
        <fullName evidence="16">Probable oxaloacetate decarboxylase gamma chain</fullName>
        <ecNumber evidence="16">7.2.4.2</ecNumber>
    </recommendedName>
</protein>
<keyword evidence="9 16" id="KW-1278">Translocase</keyword>
<keyword evidence="7 16" id="KW-1003">Cell membrane</keyword>
<evidence type="ECO:0000256" key="11">
    <source>
        <dbReference type="ARBA" id="ARBA00023053"/>
    </source>
</evidence>
<evidence type="ECO:0000256" key="16">
    <source>
        <dbReference type="HAMAP-Rule" id="MF_00404"/>
    </source>
</evidence>
<evidence type="ECO:0000256" key="7">
    <source>
        <dbReference type="ARBA" id="ARBA00022475"/>
    </source>
</evidence>
<dbReference type="InterPro" id="IPR005899">
    <property type="entry name" value="Na_pump_deCOase"/>
</dbReference>
<dbReference type="Pfam" id="PF04277">
    <property type="entry name" value="OAD_gamma"/>
    <property type="match status" value="1"/>
</dbReference>
<dbReference type="InterPro" id="IPR023424">
    <property type="entry name" value="OadG"/>
</dbReference>
<dbReference type="NCBIfam" id="TIGR01195">
    <property type="entry name" value="oadG_fam"/>
    <property type="match status" value="1"/>
</dbReference>
<comment type="catalytic activity">
    <reaction evidence="15 16 17">
        <text>oxaloacetate + 2 Na(+)(in) + H(+) = pyruvate + 2 Na(+)(out) + CO2</text>
        <dbReference type="Rhea" id="RHEA:57724"/>
        <dbReference type="ChEBI" id="CHEBI:15361"/>
        <dbReference type="ChEBI" id="CHEBI:15378"/>
        <dbReference type="ChEBI" id="CHEBI:16452"/>
        <dbReference type="ChEBI" id="CHEBI:16526"/>
        <dbReference type="ChEBI" id="CHEBI:29101"/>
        <dbReference type="EC" id="7.2.4.2"/>
    </reaction>
</comment>
<evidence type="ECO:0000256" key="13">
    <source>
        <dbReference type="ARBA" id="ARBA00023136"/>
    </source>
</evidence>
<keyword evidence="14 16" id="KW-0739">Sodium transport</keyword>
<keyword evidence="13 16" id="KW-0472">Membrane</keyword>
<evidence type="ECO:0000256" key="8">
    <source>
        <dbReference type="ARBA" id="ARBA00022692"/>
    </source>
</evidence>
<organism evidence="19 20">
    <name type="scientific">Catenovulum sediminis</name>
    <dbReference type="NCBI Taxonomy" id="1740262"/>
    <lineage>
        <taxon>Bacteria</taxon>
        <taxon>Pseudomonadati</taxon>
        <taxon>Pseudomonadota</taxon>
        <taxon>Gammaproteobacteria</taxon>
        <taxon>Alteromonadales</taxon>
        <taxon>Alteromonadaceae</taxon>
        <taxon>Catenovulum</taxon>
    </lineage>
</organism>
<dbReference type="Proteomes" id="UP001467690">
    <property type="component" value="Unassembled WGS sequence"/>
</dbReference>
<comment type="caution">
    <text evidence="19">The sequence shown here is derived from an EMBL/GenBank/DDBJ whole genome shotgun (WGS) entry which is preliminary data.</text>
</comment>
<accession>A0ABV1RCB5</accession>
<keyword evidence="11 16" id="KW-0915">Sodium</keyword>
<comment type="cofactor">
    <cofactor evidence="1 16 17">
        <name>Na(+)</name>
        <dbReference type="ChEBI" id="CHEBI:29101"/>
    </cofactor>
</comment>
<keyword evidence="12 16" id="KW-0406">Ion transport</keyword>
<reference evidence="19 20" key="1">
    <citation type="submission" date="2024-06" db="EMBL/GenBank/DDBJ databases">
        <authorList>
            <person name="Chen R.Y."/>
        </authorList>
    </citation>
    <scope>NUCLEOTIDE SEQUENCE [LARGE SCALE GENOMIC DNA]</scope>
    <source>
        <strain evidence="19 20">D2</strain>
    </source>
</reference>
<evidence type="ECO:0000256" key="1">
    <source>
        <dbReference type="ARBA" id="ARBA00001959"/>
    </source>
</evidence>
<evidence type="ECO:0000313" key="20">
    <source>
        <dbReference type="Proteomes" id="UP001467690"/>
    </source>
</evidence>
<keyword evidence="6 16" id="KW-0813">Transport</keyword>
<evidence type="ECO:0000256" key="5">
    <source>
        <dbReference type="ARBA" id="ARBA00011869"/>
    </source>
</evidence>
<evidence type="ECO:0000256" key="6">
    <source>
        <dbReference type="ARBA" id="ARBA00022448"/>
    </source>
</evidence>
<dbReference type="EC" id="7.2.4.2" evidence="16"/>
<keyword evidence="8 16" id="KW-0812">Transmembrane</keyword>
<dbReference type="NCBIfam" id="NF003004">
    <property type="entry name" value="PRK03814.1"/>
    <property type="match status" value="1"/>
</dbReference>
<dbReference type="HAMAP" id="MF_00404">
    <property type="entry name" value="OadG"/>
    <property type="match status" value="1"/>
</dbReference>
<comment type="similarity">
    <text evidence="4 16 17">Belongs to the OadG family.</text>
</comment>
<comment type="subcellular location">
    <subcellularLocation>
        <location evidence="3 16 17">Cell membrane</location>
        <topology evidence="3 16 17">Single-pass membrane protein</topology>
    </subcellularLocation>
</comment>
<evidence type="ECO:0000313" key="19">
    <source>
        <dbReference type="EMBL" id="MER2490421.1"/>
    </source>
</evidence>